<name>A0ABU1K5Q1_9FLAO</name>
<feature type="domain" description="Tail specific protease" evidence="1">
    <location>
        <begin position="60"/>
        <end position="258"/>
    </location>
</feature>
<organism evidence="2 3">
    <name type="scientific">Mesonia maritima</name>
    <dbReference type="NCBI Taxonomy" id="1793873"/>
    <lineage>
        <taxon>Bacteria</taxon>
        <taxon>Pseudomonadati</taxon>
        <taxon>Bacteroidota</taxon>
        <taxon>Flavobacteriia</taxon>
        <taxon>Flavobacteriales</taxon>
        <taxon>Flavobacteriaceae</taxon>
        <taxon>Mesonia</taxon>
    </lineage>
</organism>
<gene>
    <name evidence="2" type="ORF">GGR31_001591</name>
</gene>
<reference evidence="2 3" key="1">
    <citation type="submission" date="2023-07" db="EMBL/GenBank/DDBJ databases">
        <title>Genomic Encyclopedia of Type Strains, Phase IV (KMG-IV): sequencing the most valuable type-strain genomes for metagenomic binning, comparative biology and taxonomic classification.</title>
        <authorList>
            <person name="Goeker M."/>
        </authorList>
    </citation>
    <scope>NUCLEOTIDE SEQUENCE [LARGE SCALE GENOMIC DNA]</scope>
    <source>
        <strain evidence="2 3">DSM 102814</strain>
    </source>
</reference>
<dbReference type="SUPFAM" id="SSF52096">
    <property type="entry name" value="ClpP/crotonase"/>
    <property type="match status" value="1"/>
</dbReference>
<dbReference type="GO" id="GO:0008233">
    <property type="term" value="F:peptidase activity"/>
    <property type="evidence" value="ECO:0007669"/>
    <property type="project" value="UniProtKB-KW"/>
</dbReference>
<evidence type="ECO:0000313" key="3">
    <source>
        <dbReference type="Proteomes" id="UP001257659"/>
    </source>
</evidence>
<dbReference type="SMART" id="SM00245">
    <property type="entry name" value="TSPc"/>
    <property type="match status" value="1"/>
</dbReference>
<keyword evidence="3" id="KW-1185">Reference proteome</keyword>
<dbReference type="PANTHER" id="PTHR32060">
    <property type="entry name" value="TAIL-SPECIFIC PROTEASE"/>
    <property type="match status" value="1"/>
</dbReference>
<dbReference type="Proteomes" id="UP001257659">
    <property type="component" value="Unassembled WGS sequence"/>
</dbReference>
<dbReference type="PANTHER" id="PTHR32060:SF30">
    <property type="entry name" value="CARBOXY-TERMINAL PROCESSING PROTEASE CTPA"/>
    <property type="match status" value="1"/>
</dbReference>
<evidence type="ECO:0000259" key="1">
    <source>
        <dbReference type="SMART" id="SM00245"/>
    </source>
</evidence>
<dbReference type="Pfam" id="PF03572">
    <property type="entry name" value="Peptidase_S41"/>
    <property type="match status" value="1"/>
</dbReference>
<dbReference type="CDD" id="cd07563">
    <property type="entry name" value="Peptidase_S41_IRBP"/>
    <property type="match status" value="1"/>
</dbReference>
<dbReference type="RefSeq" id="WP_309727860.1">
    <property type="nucleotide sequence ID" value="NZ_JAVDQA010000004.1"/>
</dbReference>
<dbReference type="EMBL" id="JAVDQA010000004">
    <property type="protein sequence ID" value="MDR6300944.1"/>
    <property type="molecule type" value="Genomic_DNA"/>
</dbReference>
<dbReference type="InterPro" id="IPR005151">
    <property type="entry name" value="Tail-specific_protease"/>
</dbReference>
<sequence>MELNDEHSDFEVPDDFDEKWHKLNKKQDTTDYRDLAKDKILKNFVTQVKKYNGGQIAWGNIDENLAYIQINEMDGLADYQPVNASEYWEKAEESDDYEKDLIDGTHKIATKIINDIQNKEVCIIDLRFNSGGYDWVGLAFMSHFIDKKYDIFKKKRRFKDNYSEYQIIDIEPSNPGYLKSVYILTSPFTVSAAETTTIATMNFPNFKRVGSNTNGALSDVLYKKLPNGWTYWLSSEVYETMDGKLFEVTGIPPDYKIEYSREETKLFKTLNSEFNNKDRAIEKVEELMK</sequence>
<proteinExistence type="predicted"/>
<dbReference type="GO" id="GO:0006508">
    <property type="term" value="P:proteolysis"/>
    <property type="evidence" value="ECO:0007669"/>
    <property type="project" value="UniProtKB-KW"/>
</dbReference>
<keyword evidence="2" id="KW-0645">Protease</keyword>
<dbReference type="InterPro" id="IPR029045">
    <property type="entry name" value="ClpP/crotonase-like_dom_sf"/>
</dbReference>
<protein>
    <submittedName>
        <fullName evidence="2">C-terminal processing protease CtpA/Prc</fullName>
    </submittedName>
</protein>
<accession>A0ABU1K5Q1</accession>
<evidence type="ECO:0000313" key="2">
    <source>
        <dbReference type="EMBL" id="MDR6300944.1"/>
    </source>
</evidence>
<keyword evidence="2" id="KW-0378">Hydrolase</keyword>
<dbReference type="Gene3D" id="3.90.226.10">
    <property type="entry name" value="2-enoyl-CoA Hydratase, Chain A, domain 1"/>
    <property type="match status" value="1"/>
</dbReference>
<comment type="caution">
    <text evidence="2">The sequence shown here is derived from an EMBL/GenBank/DDBJ whole genome shotgun (WGS) entry which is preliminary data.</text>
</comment>